<name>A0ABS4JWE6_9FIRM</name>
<sequence>MSDLDRELRQAIKAGVDRSLEGWTFTPAMRQAVLERIAAEKEPAATPDPPRRQSLRPVYWVTAAAAALILAVNLLPDRPGDLSGGSAPEAASTAITDRSGSSELRIMAAPGAGGELNLQTADAQSKSGETAPPEAPGAFTATMAPVEPVKLVLSLDELKTKSGSDDPARGDTGGTAGAPPVMTMSVQPTMVDLTPLQDGKVAVLNSMALQVVDQAGNVLAEEPVAPEPTALADGPAGEPAVVSGNVVSRFRADGQPAGSLELDKAPARVAVAADRVAVADASGVKVYAGDVQVHVLDGLQAEAIALAEDGSLAVLTGMPRPRLQVYSSSLALMMEQDVEADGSALAFLAGGSRVAAGRQVYDRSGAHVWSFPFAPDEIVGTGSGAVLAWNPQTAALVRAETGETLWLAEAAGGTILRATAALDNDLAAVVVGDDGSAGVWVIDAAGTWRHAEPLDAIPVDVAVTGDHLHILLTGGLEVRSLRDESDP</sequence>
<evidence type="ECO:0000313" key="3">
    <source>
        <dbReference type="Proteomes" id="UP001519289"/>
    </source>
</evidence>
<proteinExistence type="predicted"/>
<dbReference type="Gene3D" id="2.130.10.10">
    <property type="entry name" value="YVTN repeat-like/Quinoprotein amine dehydrogenase"/>
    <property type="match status" value="1"/>
</dbReference>
<dbReference type="InterPro" id="IPR015943">
    <property type="entry name" value="WD40/YVTN_repeat-like_dom_sf"/>
</dbReference>
<feature type="compositionally biased region" description="Basic and acidic residues" evidence="1">
    <location>
        <begin position="160"/>
        <end position="169"/>
    </location>
</feature>
<feature type="region of interest" description="Disordered" evidence="1">
    <location>
        <begin position="82"/>
        <end position="101"/>
    </location>
</feature>
<comment type="caution">
    <text evidence="2">The sequence shown here is derived from an EMBL/GenBank/DDBJ whole genome shotgun (WGS) entry which is preliminary data.</text>
</comment>
<dbReference type="EMBL" id="JAGGLG010000017">
    <property type="protein sequence ID" value="MBP2018754.1"/>
    <property type="molecule type" value="Genomic_DNA"/>
</dbReference>
<evidence type="ECO:0000313" key="2">
    <source>
        <dbReference type="EMBL" id="MBP2018754.1"/>
    </source>
</evidence>
<evidence type="ECO:0000256" key="1">
    <source>
        <dbReference type="SAM" id="MobiDB-lite"/>
    </source>
</evidence>
<organism evidence="2 3">
    <name type="scientific">Symbiobacterium terraclitae</name>
    <dbReference type="NCBI Taxonomy" id="557451"/>
    <lineage>
        <taxon>Bacteria</taxon>
        <taxon>Bacillati</taxon>
        <taxon>Bacillota</taxon>
        <taxon>Clostridia</taxon>
        <taxon>Eubacteriales</taxon>
        <taxon>Symbiobacteriaceae</taxon>
        <taxon>Symbiobacterium</taxon>
    </lineage>
</organism>
<protein>
    <submittedName>
        <fullName evidence="2">Uncharacterized protein</fullName>
    </submittedName>
</protein>
<gene>
    <name evidence="2" type="ORF">J2Z79_002169</name>
</gene>
<dbReference type="SUPFAM" id="SSF75011">
    <property type="entry name" value="3-carboxy-cis,cis-mucoante lactonizing enzyme"/>
    <property type="match status" value="1"/>
</dbReference>
<dbReference type="RefSeq" id="WP_209466881.1">
    <property type="nucleotide sequence ID" value="NZ_JAGGLG010000017.1"/>
</dbReference>
<reference evidence="2 3" key="1">
    <citation type="submission" date="2021-03" db="EMBL/GenBank/DDBJ databases">
        <title>Genomic Encyclopedia of Type Strains, Phase IV (KMG-IV): sequencing the most valuable type-strain genomes for metagenomic binning, comparative biology and taxonomic classification.</title>
        <authorList>
            <person name="Goeker M."/>
        </authorList>
    </citation>
    <scope>NUCLEOTIDE SEQUENCE [LARGE SCALE GENOMIC DNA]</scope>
    <source>
        <strain evidence="2 3">DSM 27138</strain>
    </source>
</reference>
<keyword evidence="3" id="KW-1185">Reference proteome</keyword>
<accession>A0ABS4JWE6</accession>
<dbReference type="Proteomes" id="UP001519289">
    <property type="component" value="Unassembled WGS sequence"/>
</dbReference>
<feature type="region of interest" description="Disordered" evidence="1">
    <location>
        <begin position="160"/>
        <end position="181"/>
    </location>
</feature>
<feature type="region of interest" description="Disordered" evidence="1">
    <location>
        <begin position="120"/>
        <end position="139"/>
    </location>
</feature>